<dbReference type="InterPro" id="IPR036890">
    <property type="entry name" value="HATPase_C_sf"/>
</dbReference>
<keyword evidence="6" id="KW-0802">TPR repeat</keyword>
<dbReference type="PROSITE" id="PS50109">
    <property type="entry name" value="HIS_KIN"/>
    <property type="match status" value="1"/>
</dbReference>
<dbReference type="GO" id="GO:0000160">
    <property type="term" value="P:phosphorelay signal transduction system"/>
    <property type="evidence" value="ECO:0007669"/>
    <property type="project" value="UniProtKB-KW"/>
</dbReference>
<dbReference type="Pfam" id="PF13424">
    <property type="entry name" value="TPR_12"/>
    <property type="match status" value="1"/>
</dbReference>
<dbReference type="InterPro" id="IPR003594">
    <property type="entry name" value="HATPase_dom"/>
</dbReference>
<dbReference type="Gene3D" id="1.25.40.10">
    <property type="entry name" value="Tetratricopeptide repeat domain"/>
    <property type="match status" value="1"/>
</dbReference>
<feature type="repeat" description="TPR" evidence="6">
    <location>
        <begin position="162"/>
        <end position="195"/>
    </location>
</feature>
<dbReference type="Pfam" id="PF02518">
    <property type="entry name" value="HATPase_c"/>
    <property type="match status" value="1"/>
</dbReference>
<dbReference type="PRINTS" id="PR00344">
    <property type="entry name" value="BCTRLSENSOR"/>
</dbReference>
<evidence type="ECO:0000256" key="2">
    <source>
        <dbReference type="ARBA" id="ARBA00012438"/>
    </source>
</evidence>
<dbReference type="PANTHER" id="PTHR24421">
    <property type="entry name" value="NITRATE/NITRITE SENSOR PROTEIN NARX-RELATED"/>
    <property type="match status" value="1"/>
</dbReference>
<accession>A0A1G7BFI6</accession>
<dbReference type="InterPro" id="IPR019734">
    <property type="entry name" value="TPR_rpt"/>
</dbReference>
<dbReference type="GO" id="GO:0004673">
    <property type="term" value="F:protein histidine kinase activity"/>
    <property type="evidence" value="ECO:0007669"/>
    <property type="project" value="UniProtKB-EC"/>
</dbReference>
<evidence type="ECO:0000313" key="10">
    <source>
        <dbReference type="Proteomes" id="UP000199109"/>
    </source>
</evidence>
<organism evidence="9 10">
    <name type="scientific">Pricia antarctica</name>
    <dbReference type="NCBI Taxonomy" id="641691"/>
    <lineage>
        <taxon>Bacteria</taxon>
        <taxon>Pseudomonadati</taxon>
        <taxon>Bacteroidota</taxon>
        <taxon>Flavobacteriia</taxon>
        <taxon>Flavobacteriales</taxon>
        <taxon>Flavobacteriaceae</taxon>
        <taxon>Pricia</taxon>
    </lineage>
</organism>
<keyword evidence="5" id="KW-0902">Two-component regulatory system</keyword>
<evidence type="ECO:0000259" key="8">
    <source>
        <dbReference type="PROSITE" id="PS50109"/>
    </source>
</evidence>
<gene>
    <name evidence="9" type="ORF">SAMN05421636_104123</name>
</gene>
<dbReference type="AlphaFoldDB" id="A0A1G7BFI6"/>
<comment type="catalytic activity">
    <reaction evidence="1">
        <text>ATP + protein L-histidine = ADP + protein N-phospho-L-histidine.</text>
        <dbReference type="EC" id="2.7.13.3"/>
    </reaction>
</comment>
<keyword evidence="7" id="KW-0812">Transmembrane</keyword>
<feature type="transmembrane region" description="Helical" evidence="7">
    <location>
        <begin position="386"/>
        <end position="405"/>
    </location>
</feature>
<keyword evidence="10" id="KW-1185">Reference proteome</keyword>
<feature type="repeat" description="TPR" evidence="6">
    <location>
        <begin position="203"/>
        <end position="236"/>
    </location>
</feature>
<dbReference type="Proteomes" id="UP000199109">
    <property type="component" value="Unassembled WGS sequence"/>
</dbReference>
<dbReference type="InterPro" id="IPR005467">
    <property type="entry name" value="His_kinase_dom"/>
</dbReference>
<protein>
    <recommendedName>
        <fullName evidence="2">histidine kinase</fullName>
        <ecNumber evidence="2">2.7.13.3</ecNumber>
    </recommendedName>
</protein>
<dbReference type="Gene3D" id="3.30.565.10">
    <property type="entry name" value="Histidine kinase-like ATPase, C-terminal domain"/>
    <property type="match status" value="1"/>
</dbReference>
<evidence type="ECO:0000256" key="7">
    <source>
        <dbReference type="SAM" id="Phobius"/>
    </source>
</evidence>
<dbReference type="STRING" id="641691.SAMN05421636_104123"/>
<dbReference type="InterPro" id="IPR050482">
    <property type="entry name" value="Sensor_HK_TwoCompSys"/>
</dbReference>
<evidence type="ECO:0000256" key="6">
    <source>
        <dbReference type="PROSITE-ProRule" id="PRU00339"/>
    </source>
</evidence>
<dbReference type="SMART" id="SM00028">
    <property type="entry name" value="TPR"/>
    <property type="match status" value="3"/>
</dbReference>
<keyword evidence="7" id="KW-0472">Membrane</keyword>
<proteinExistence type="predicted"/>
<name>A0A1G7BFI6_9FLAO</name>
<dbReference type="SUPFAM" id="SSF48452">
    <property type="entry name" value="TPR-like"/>
    <property type="match status" value="2"/>
</dbReference>
<dbReference type="SMART" id="SM00387">
    <property type="entry name" value="HATPase_c"/>
    <property type="match status" value="1"/>
</dbReference>
<evidence type="ECO:0000313" key="9">
    <source>
        <dbReference type="EMBL" id="SDE25500.1"/>
    </source>
</evidence>
<dbReference type="EMBL" id="FNAO01000004">
    <property type="protein sequence ID" value="SDE25500.1"/>
    <property type="molecule type" value="Genomic_DNA"/>
</dbReference>
<dbReference type="InterPro" id="IPR004358">
    <property type="entry name" value="Sig_transdc_His_kin-like_C"/>
</dbReference>
<dbReference type="PANTHER" id="PTHR24421:SF10">
    <property type="entry name" value="NITRATE_NITRITE SENSOR PROTEIN NARQ"/>
    <property type="match status" value="1"/>
</dbReference>
<reference evidence="9 10" key="1">
    <citation type="submission" date="2016-10" db="EMBL/GenBank/DDBJ databases">
        <authorList>
            <person name="de Groot N.N."/>
        </authorList>
    </citation>
    <scope>NUCLEOTIDE SEQUENCE [LARGE SCALE GENOMIC DNA]</scope>
    <source>
        <strain evidence="9 10">DSM 23421</strain>
    </source>
</reference>
<dbReference type="EC" id="2.7.13.3" evidence="2"/>
<sequence>MDSLFIMINQGKNAELSFEARKNKLGRALTKASSISNDSAKTKIFALLSLAYKKLNDSLNFRLTNHETLKLAGKVGDSVSLAEANWDLADFYKRETLADSAYYHYLAAQKIYSALGKTNESSTMFNNMAIAQSSVKDHTGSEINTINAIELLKPLNNYQQLFNSYTNLGAISVELKEYDRAIDYYNIALDYQNKLAGDHTLESATMSNIGYVYLDKGDYVKAISYFKTVLGEHGLRHRNPKLYALTLNNFAFSKFKSGENKNVESEFLEALKVRDSLQDVTGLSLTHHDLAEYYLSQSDTTLATNQAKKALGYAEIADNNERILKTLQLLSKIDSKNSSTYNQRYITLSDSLQEEERQIRNKFARIRFETDEYIAENEILESETQLWAGIAFAVFLLGASAIVIYDQRSKNQKLRFQQEQQAANQEIFNLMLGQKQKEEEGKKSEQKRISEELHDGVLGSMMGARMVLTGLNKKNDSEAEIQRMKAIDVLQNVEKEVREISHALSHAAYEKMHNFILSLQDLLKTVGNTANIHCSLVYDKEWEWDSLNGEIKINTYRMVQESLQNSVKHAQCKNVTVTFVNKENTLLVTIADDGKGFRKTSRKRGIGMRNIASRIEKLNGEYHIESSPGNGTTVTLEIPVSYSDHPVHQTTKGLQPFEET</sequence>
<keyword evidence="7" id="KW-1133">Transmembrane helix</keyword>
<dbReference type="InterPro" id="IPR011990">
    <property type="entry name" value="TPR-like_helical_dom_sf"/>
</dbReference>
<dbReference type="SUPFAM" id="SSF55874">
    <property type="entry name" value="ATPase domain of HSP90 chaperone/DNA topoisomerase II/histidine kinase"/>
    <property type="match status" value="1"/>
</dbReference>
<keyword evidence="4 9" id="KW-0418">Kinase</keyword>
<evidence type="ECO:0000256" key="3">
    <source>
        <dbReference type="ARBA" id="ARBA00022679"/>
    </source>
</evidence>
<evidence type="ECO:0000256" key="1">
    <source>
        <dbReference type="ARBA" id="ARBA00000085"/>
    </source>
</evidence>
<evidence type="ECO:0000256" key="5">
    <source>
        <dbReference type="ARBA" id="ARBA00023012"/>
    </source>
</evidence>
<keyword evidence="3" id="KW-0808">Transferase</keyword>
<dbReference type="CDD" id="cd16917">
    <property type="entry name" value="HATPase_UhpB-NarQ-NarX-like"/>
    <property type="match status" value="1"/>
</dbReference>
<feature type="domain" description="Histidine kinase" evidence="8">
    <location>
        <begin position="557"/>
        <end position="642"/>
    </location>
</feature>
<evidence type="ECO:0000256" key="4">
    <source>
        <dbReference type="ARBA" id="ARBA00022777"/>
    </source>
</evidence>
<dbReference type="PROSITE" id="PS50005">
    <property type="entry name" value="TPR"/>
    <property type="match status" value="2"/>
</dbReference>